<dbReference type="InterPro" id="IPR014127">
    <property type="entry name" value="CHP02757"/>
</dbReference>
<sequence length="236" mass="28239">MEELRNKLLDWAKQFETPDFIKDDPIFFPHKYSDKKDIEISAFLTSWIAFGNRKLIMQQAEILDNLMGNSPYDFIMNKVWEQYKENTNTFYRMFTYHDFFCICQRLYNIYQEWDDLEVFYEGYNNVIREIQTDFGGVKGIPKLERDSPCKRICLFLRWVVRKSPVDLGIWTIIHPTELYIPLDAHVAKMAHQLGITTRKTEDWKMVQQVTNYMKTIFPDDPCRGDFALFGYSINNK</sequence>
<proteinExistence type="predicted"/>
<dbReference type="HOGENOM" id="CLU_064298_0_0_10"/>
<dbReference type="RefSeq" id="WP_005794329.1">
    <property type="nucleotide sequence ID" value="NZ_JH724215.1"/>
</dbReference>
<accession>A0A0E2APK2</accession>
<name>A0A0E2APK2_BACFG</name>
<dbReference type="EMBL" id="AGXN01000012">
    <property type="protein sequence ID" value="EIY96274.1"/>
    <property type="molecule type" value="Genomic_DNA"/>
</dbReference>
<protein>
    <submittedName>
        <fullName evidence="1">TIGR02757 family protein</fullName>
    </submittedName>
</protein>
<evidence type="ECO:0000313" key="2">
    <source>
        <dbReference type="Proteomes" id="UP000003879"/>
    </source>
</evidence>
<dbReference type="GeneID" id="93048333"/>
<comment type="caution">
    <text evidence="1">The sequence shown here is derived from an EMBL/GenBank/DDBJ whole genome shotgun (WGS) entry which is preliminary data.</text>
</comment>
<gene>
    <name evidence="1" type="ORF">HMPREF1056_02162</name>
</gene>
<reference evidence="1 2" key="1">
    <citation type="submission" date="2012-02" db="EMBL/GenBank/DDBJ databases">
        <title>The Genome Sequence of Bacteroides fragilis CL07T12C05.</title>
        <authorList>
            <consortium name="The Broad Institute Genome Sequencing Platform"/>
            <person name="Earl A."/>
            <person name="Ward D."/>
            <person name="Feldgarden M."/>
            <person name="Gevers D."/>
            <person name="Zitomersky N.L."/>
            <person name="Coyne M.J."/>
            <person name="Comstock L.E."/>
            <person name="Young S.K."/>
            <person name="Zeng Q."/>
            <person name="Gargeya S."/>
            <person name="Fitzgerald M."/>
            <person name="Haas B."/>
            <person name="Abouelleil A."/>
            <person name="Alvarado L."/>
            <person name="Arachchi H.M."/>
            <person name="Berlin A."/>
            <person name="Chapman S.B."/>
            <person name="Gearin G."/>
            <person name="Goldberg J."/>
            <person name="Griggs A."/>
            <person name="Gujja S."/>
            <person name="Hansen M."/>
            <person name="Heiman D."/>
            <person name="Howarth C."/>
            <person name="Larimer J."/>
            <person name="Lui A."/>
            <person name="MacDonald P.J.P."/>
            <person name="McCowen C."/>
            <person name="Montmayeur A."/>
            <person name="Murphy C."/>
            <person name="Neiman D."/>
            <person name="Pearson M."/>
            <person name="Priest M."/>
            <person name="Roberts A."/>
            <person name="Saif S."/>
            <person name="Shea T."/>
            <person name="Sisk P."/>
            <person name="Stolte C."/>
            <person name="Sykes S."/>
            <person name="Wortman J."/>
            <person name="Nusbaum C."/>
            <person name="Birren B."/>
        </authorList>
    </citation>
    <scope>NUCLEOTIDE SEQUENCE [LARGE SCALE GENOMIC DNA]</scope>
    <source>
        <strain evidence="1 2">CL07T12C05</strain>
    </source>
</reference>
<evidence type="ECO:0000313" key="1">
    <source>
        <dbReference type="EMBL" id="EIY96274.1"/>
    </source>
</evidence>
<dbReference type="NCBIfam" id="TIGR02757">
    <property type="entry name" value="TIGR02757 family protein"/>
    <property type="match status" value="1"/>
</dbReference>
<dbReference type="AlphaFoldDB" id="A0A0E2APK2"/>
<organism evidence="1 2">
    <name type="scientific">Bacteroides fragilis CL07T12C05</name>
    <dbReference type="NCBI Taxonomy" id="997883"/>
    <lineage>
        <taxon>Bacteria</taxon>
        <taxon>Pseudomonadati</taxon>
        <taxon>Bacteroidota</taxon>
        <taxon>Bacteroidia</taxon>
        <taxon>Bacteroidales</taxon>
        <taxon>Bacteroidaceae</taxon>
        <taxon>Bacteroides</taxon>
    </lineage>
</organism>
<dbReference type="Proteomes" id="UP000003879">
    <property type="component" value="Unassembled WGS sequence"/>
</dbReference>
<dbReference type="PATRIC" id="fig|997883.3.peg.2258"/>
<dbReference type="Pfam" id="PF09674">
    <property type="entry name" value="DUF2400"/>
    <property type="match status" value="1"/>
</dbReference>